<evidence type="ECO:0000313" key="1">
    <source>
        <dbReference type="EMBL" id="GAG46770.1"/>
    </source>
</evidence>
<gene>
    <name evidence="1" type="ORF">S01H1_75065</name>
</gene>
<comment type="caution">
    <text evidence="1">The sequence shown here is derived from an EMBL/GenBank/DDBJ whole genome shotgun (WGS) entry which is preliminary data.</text>
</comment>
<feature type="non-terminal residue" evidence="1">
    <location>
        <position position="57"/>
    </location>
</feature>
<organism evidence="1">
    <name type="scientific">marine sediment metagenome</name>
    <dbReference type="NCBI Taxonomy" id="412755"/>
    <lineage>
        <taxon>unclassified sequences</taxon>
        <taxon>metagenomes</taxon>
        <taxon>ecological metagenomes</taxon>
    </lineage>
</organism>
<reference evidence="1" key="1">
    <citation type="journal article" date="2014" name="Front. Microbiol.">
        <title>High frequency of phylogenetically diverse reductive dehalogenase-homologous genes in deep subseafloor sedimentary metagenomes.</title>
        <authorList>
            <person name="Kawai M."/>
            <person name="Futagami T."/>
            <person name="Toyoda A."/>
            <person name="Takaki Y."/>
            <person name="Nishi S."/>
            <person name="Hori S."/>
            <person name="Arai W."/>
            <person name="Tsubouchi T."/>
            <person name="Morono Y."/>
            <person name="Uchiyama I."/>
            <person name="Ito T."/>
            <person name="Fujiyama A."/>
            <person name="Inagaki F."/>
            <person name="Takami H."/>
        </authorList>
    </citation>
    <scope>NUCLEOTIDE SEQUENCE</scope>
    <source>
        <strain evidence="1">Expedition CK06-06</strain>
    </source>
</reference>
<dbReference type="Pfam" id="PF19928">
    <property type="entry name" value="DUF6391"/>
    <property type="match status" value="1"/>
</dbReference>
<sequence length="57" mass="6288">MKSDLITALRQNHALEHATVSLLARKLDSNVRIIGKSTFDGFYIYGNVPSKAVREAA</sequence>
<protein>
    <submittedName>
        <fullName evidence="1">Uncharacterized protein</fullName>
    </submittedName>
</protein>
<accession>X0XU15</accession>
<name>X0XU15_9ZZZZ</name>
<proteinExistence type="predicted"/>
<dbReference type="AlphaFoldDB" id="X0XU15"/>
<dbReference type="EMBL" id="BARS01050260">
    <property type="protein sequence ID" value="GAG46770.1"/>
    <property type="molecule type" value="Genomic_DNA"/>
</dbReference>